<evidence type="ECO:0000256" key="2">
    <source>
        <dbReference type="ARBA" id="ARBA00022771"/>
    </source>
</evidence>
<name>A0AAN9C4A8_9TELE</name>
<keyword evidence="5" id="KW-0175">Coiled coil</keyword>
<dbReference type="InterPro" id="IPR003879">
    <property type="entry name" value="Butyrophylin_SPRY"/>
</dbReference>
<evidence type="ECO:0000259" key="6">
    <source>
        <dbReference type="PROSITE" id="PS50089"/>
    </source>
</evidence>
<dbReference type="SMART" id="SM00589">
    <property type="entry name" value="PRY"/>
    <property type="match status" value="1"/>
</dbReference>
<dbReference type="InterPro" id="IPR043136">
    <property type="entry name" value="B30.2/SPRY_sf"/>
</dbReference>
<dbReference type="InterPro" id="IPR000315">
    <property type="entry name" value="Znf_B-box"/>
</dbReference>
<dbReference type="Gene3D" id="2.60.120.920">
    <property type="match status" value="1"/>
</dbReference>
<evidence type="ECO:0000313" key="9">
    <source>
        <dbReference type="EMBL" id="KAK7121561.1"/>
    </source>
</evidence>
<feature type="domain" description="RING-type" evidence="6">
    <location>
        <begin position="14"/>
        <end position="54"/>
    </location>
</feature>
<dbReference type="InterPro" id="IPR003877">
    <property type="entry name" value="SPRY_dom"/>
</dbReference>
<feature type="coiled-coil region" evidence="5">
    <location>
        <begin position="187"/>
        <end position="228"/>
    </location>
</feature>
<feature type="domain" description="B box-type" evidence="7">
    <location>
        <begin position="80"/>
        <end position="121"/>
    </location>
</feature>
<dbReference type="SUPFAM" id="SSF49899">
    <property type="entry name" value="Concanavalin A-like lectins/glucanases"/>
    <property type="match status" value="1"/>
</dbReference>
<dbReference type="Pfam" id="PF00622">
    <property type="entry name" value="SPRY"/>
    <property type="match status" value="1"/>
</dbReference>
<reference evidence="9 10" key="1">
    <citation type="submission" date="2024-02" db="EMBL/GenBank/DDBJ databases">
        <title>Chromosome-level genome assembly of the Eurasian Minnow (Phoxinus phoxinus).</title>
        <authorList>
            <person name="Oriowo T.O."/>
            <person name="Martin S."/>
            <person name="Stange M."/>
            <person name="Chrysostomakis Y."/>
            <person name="Brown T."/>
            <person name="Winkler S."/>
            <person name="Kukowka S."/>
            <person name="Myers E.W."/>
            <person name="Bohne A."/>
        </authorList>
    </citation>
    <scope>NUCLEOTIDE SEQUENCE [LARGE SCALE GENOMIC DNA]</scope>
    <source>
        <strain evidence="9">ZFMK-TIS-60720</strain>
        <tissue evidence="9">Whole Organism</tissue>
    </source>
</reference>
<dbReference type="GO" id="GO:0008270">
    <property type="term" value="F:zinc ion binding"/>
    <property type="evidence" value="ECO:0007669"/>
    <property type="project" value="UniProtKB-KW"/>
</dbReference>
<evidence type="ECO:0000256" key="1">
    <source>
        <dbReference type="ARBA" id="ARBA00022723"/>
    </source>
</evidence>
<dbReference type="InterPro" id="IPR050143">
    <property type="entry name" value="TRIM/RBCC"/>
</dbReference>
<evidence type="ECO:0008006" key="11">
    <source>
        <dbReference type="Google" id="ProtNLM"/>
    </source>
</evidence>
<sequence length="463" mass="53459">MASKRPFCDADFLCPVCRDFFDHPVVLPCGHSGCKNCIEQYWRVSVSRQCPLCRQISGNNPSLNLVLRNLCQAFLDHRRYLEELCEVHHEERTVVCCDDEQLLCEICRECEEHRNHTYRPVQEIAEEHKAVLRGKLDFLKKQMSRMRGAHFEYDYTEMKICDEATHLEKQIKASFKSLRQLLDDEENAMLNELKLEKEKKMENLKDKREKIDEEIGKVTTTIKDLERELNSGNIRIIQNFKDTMMRAQCEFQGPERTPGELIDSAKYVGNLNLNVWRKVRRSVSYSPVVLDPNTANLDLIVSTDLRSVRFHYDDCYDKFPNNLERFGHCPCVLGSVGFSTGTHTWAVEVEDNTSWMVGVATESVQRKGTNGLPSGVWCIGHEGENLSVTDPLESHVPLLGFEKPAIVRVKLDMSAGQLSFSDRLCETVYHTFTHNFTEMVFPFFYTESPFSITILHEVKPEEI</sequence>
<dbReference type="InterPro" id="IPR013320">
    <property type="entry name" value="ConA-like_dom_sf"/>
</dbReference>
<evidence type="ECO:0000256" key="5">
    <source>
        <dbReference type="SAM" id="Coils"/>
    </source>
</evidence>
<dbReference type="PROSITE" id="PS50188">
    <property type="entry name" value="B302_SPRY"/>
    <property type="match status" value="1"/>
</dbReference>
<proteinExistence type="predicted"/>
<dbReference type="InterPro" id="IPR001841">
    <property type="entry name" value="Znf_RING"/>
</dbReference>
<evidence type="ECO:0000259" key="7">
    <source>
        <dbReference type="PROSITE" id="PS50119"/>
    </source>
</evidence>
<dbReference type="PRINTS" id="PR01407">
    <property type="entry name" value="BUTYPHLNCDUF"/>
</dbReference>
<dbReference type="SMART" id="SM00184">
    <property type="entry name" value="RING"/>
    <property type="match status" value="1"/>
</dbReference>
<keyword evidence="1" id="KW-0479">Metal-binding</keyword>
<evidence type="ECO:0000313" key="10">
    <source>
        <dbReference type="Proteomes" id="UP001364617"/>
    </source>
</evidence>
<dbReference type="InterPro" id="IPR006574">
    <property type="entry name" value="PRY"/>
</dbReference>
<dbReference type="InterPro" id="IPR013083">
    <property type="entry name" value="Znf_RING/FYVE/PHD"/>
</dbReference>
<dbReference type="Pfam" id="PF13765">
    <property type="entry name" value="PRY"/>
    <property type="match status" value="1"/>
</dbReference>
<gene>
    <name evidence="9" type="ORF">R3I93_022600</name>
</gene>
<dbReference type="Gene3D" id="3.30.40.10">
    <property type="entry name" value="Zinc/RING finger domain, C3HC4 (zinc finger)"/>
    <property type="match status" value="1"/>
</dbReference>
<feature type="domain" description="B30.2/SPRY" evidence="8">
    <location>
        <begin position="268"/>
        <end position="463"/>
    </location>
</feature>
<dbReference type="SUPFAM" id="SSF57850">
    <property type="entry name" value="RING/U-box"/>
    <property type="match status" value="1"/>
</dbReference>
<organism evidence="9 10">
    <name type="scientific">Phoxinus phoxinus</name>
    <name type="common">Eurasian minnow</name>
    <dbReference type="NCBI Taxonomy" id="58324"/>
    <lineage>
        <taxon>Eukaryota</taxon>
        <taxon>Metazoa</taxon>
        <taxon>Chordata</taxon>
        <taxon>Craniata</taxon>
        <taxon>Vertebrata</taxon>
        <taxon>Euteleostomi</taxon>
        <taxon>Actinopterygii</taxon>
        <taxon>Neopterygii</taxon>
        <taxon>Teleostei</taxon>
        <taxon>Ostariophysi</taxon>
        <taxon>Cypriniformes</taxon>
        <taxon>Leuciscidae</taxon>
        <taxon>Phoxininae</taxon>
        <taxon>Phoxinus</taxon>
    </lineage>
</organism>
<dbReference type="PROSITE" id="PS50089">
    <property type="entry name" value="ZF_RING_2"/>
    <property type="match status" value="1"/>
</dbReference>
<evidence type="ECO:0000256" key="4">
    <source>
        <dbReference type="PROSITE-ProRule" id="PRU00024"/>
    </source>
</evidence>
<comment type="caution">
    <text evidence="9">The sequence shown here is derived from an EMBL/GenBank/DDBJ whole genome shotgun (WGS) entry which is preliminary data.</text>
</comment>
<dbReference type="Gene3D" id="3.30.160.60">
    <property type="entry name" value="Classic Zinc Finger"/>
    <property type="match status" value="1"/>
</dbReference>
<dbReference type="SUPFAM" id="SSF57845">
    <property type="entry name" value="B-box zinc-binding domain"/>
    <property type="match status" value="1"/>
</dbReference>
<dbReference type="CDD" id="cd12893">
    <property type="entry name" value="SPRY_PRY_TRIM35"/>
    <property type="match status" value="1"/>
</dbReference>
<dbReference type="PANTHER" id="PTHR24103">
    <property type="entry name" value="E3 UBIQUITIN-PROTEIN LIGASE TRIM"/>
    <property type="match status" value="1"/>
</dbReference>
<dbReference type="PROSITE" id="PS50119">
    <property type="entry name" value="ZF_BBOX"/>
    <property type="match status" value="1"/>
</dbReference>
<dbReference type="Pfam" id="PF00643">
    <property type="entry name" value="zf-B_box"/>
    <property type="match status" value="1"/>
</dbReference>
<accession>A0AAN9C4A8</accession>
<evidence type="ECO:0000259" key="8">
    <source>
        <dbReference type="PROSITE" id="PS50188"/>
    </source>
</evidence>
<keyword evidence="3" id="KW-0862">Zinc</keyword>
<keyword evidence="10" id="KW-1185">Reference proteome</keyword>
<dbReference type="EMBL" id="JAYKXH010000025">
    <property type="protein sequence ID" value="KAK7121561.1"/>
    <property type="molecule type" value="Genomic_DNA"/>
</dbReference>
<dbReference type="SMART" id="SM00449">
    <property type="entry name" value="SPRY"/>
    <property type="match status" value="1"/>
</dbReference>
<dbReference type="AlphaFoldDB" id="A0AAN9C4A8"/>
<keyword evidence="2 4" id="KW-0863">Zinc-finger</keyword>
<dbReference type="Pfam" id="PF15227">
    <property type="entry name" value="zf-C3HC4_4"/>
    <property type="match status" value="1"/>
</dbReference>
<evidence type="ECO:0000256" key="3">
    <source>
        <dbReference type="ARBA" id="ARBA00022833"/>
    </source>
</evidence>
<dbReference type="InterPro" id="IPR001870">
    <property type="entry name" value="B30.2/SPRY"/>
</dbReference>
<dbReference type="SMART" id="SM00336">
    <property type="entry name" value="BBOX"/>
    <property type="match status" value="1"/>
</dbReference>
<protein>
    <recommendedName>
        <fullName evidence="11">Zinc-binding protein A33-like</fullName>
    </recommendedName>
</protein>
<dbReference type="Proteomes" id="UP001364617">
    <property type="component" value="Unassembled WGS sequence"/>
</dbReference>